<dbReference type="RefSeq" id="WP_091131133.1">
    <property type="nucleotide sequence ID" value="NZ_FMVC01000002.1"/>
</dbReference>
<protein>
    <recommendedName>
        <fullName evidence="4">Molybdenum ABC transporter permease</fullName>
    </recommendedName>
</protein>
<evidence type="ECO:0008006" key="4">
    <source>
        <dbReference type="Google" id="ProtNLM"/>
    </source>
</evidence>
<name>A0ABY0LL49_9FLAO</name>
<sequence>MKYIQDESIFVLLGGITVFTLLIWWIRSGDIKESKKLEKEGLEMDSLTKMRSWKVYGIAGVGIIAMLFEILKRLYLFIFH</sequence>
<evidence type="ECO:0000256" key="1">
    <source>
        <dbReference type="SAM" id="Phobius"/>
    </source>
</evidence>
<keyword evidence="1" id="KW-0472">Membrane</keyword>
<feature type="transmembrane region" description="Helical" evidence="1">
    <location>
        <begin position="53"/>
        <end position="71"/>
    </location>
</feature>
<proteinExistence type="predicted"/>
<comment type="caution">
    <text evidence="2">The sequence shown here is derived from an EMBL/GenBank/DDBJ whole genome shotgun (WGS) entry which is preliminary data.</text>
</comment>
<keyword evidence="1" id="KW-1133">Transmembrane helix</keyword>
<gene>
    <name evidence="2" type="ORF">SAMN02927916_1791</name>
</gene>
<dbReference type="EMBL" id="FMVC01000002">
    <property type="protein sequence ID" value="SCY30322.1"/>
    <property type="molecule type" value="Genomic_DNA"/>
</dbReference>
<accession>A0ABY0LL49</accession>
<organism evidence="2 3">
    <name type="scientific">Flavobacterium anhuiense</name>
    <dbReference type="NCBI Taxonomy" id="459526"/>
    <lineage>
        <taxon>Bacteria</taxon>
        <taxon>Pseudomonadati</taxon>
        <taxon>Bacteroidota</taxon>
        <taxon>Flavobacteriia</taxon>
        <taxon>Flavobacteriales</taxon>
        <taxon>Flavobacteriaceae</taxon>
        <taxon>Flavobacterium</taxon>
    </lineage>
</organism>
<keyword evidence="1" id="KW-0812">Transmembrane</keyword>
<feature type="transmembrane region" description="Helical" evidence="1">
    <location>
        <begin position="9"/>
        <end position="26"/>
    </location>
</feature>
<dbReference type="Proteomes" id="UP000199307">
    <property type="component" value="Unassembled WGS sequence"/>
</dbReference>
<reference evidence="2 3" key="1">
    <citation type="submission" date="2016-10" db="EMBL/GenBank/DDBJ databases">
        <authorList>
            <person name="Varghese N."/>
            <person name="Submissions S."/>
        </authorList>
    </citation>
    <scope>NUCLEOTIDE SEQUENCE [LARGE SCALE GENOMIC DNA]</scope>
    <source>
        <strain evidence="2 3">CGMCC 1.6859</strain>
    </source>
</reference>
<evidence type="ECO:0000313" key="2">
    <source>
        <dbReference type="EMBL" id="SCY30322.1"/>
    </source>
</evidence>
<evidence type="ECO:0000313" key="3">
    <source>
        <dbReference type="Proteomes" id="UP000199307"/>
    </source>
</evidence>
<keyword evidence="3" id="KW-1185">Reference proteome</keyword>